<name>A0A0E9VAS0_ANGAN</name>
<accession>A0A0E9VAS0</accession>
<evidence type="ECO:0000313" key="1">
    <source>
        <dbReference type="EMBL" id="JAH75147.1"/>
    </source>
</evidence>
<organism evidence="1">
    <name type="scientific">Anguilla anguilla</name>
    <name type="common">European freshwater eel</name>
    <name type="synonym">Muraena anguilla</name>
    <dbReference type="NCBI Taxonomy" id="7936"/>
    <lineage>
        <taxon>Eukaryota</taxon>
        <taxon>Metazoa</taxon>
        <taxon>Chordata</taxon>
        <taxon>Craniata</taxon>
        <taxon>Vertebrata</taxon>
        <taxon>Euteleostomi</taxon>
        <taxon>Actinopterygii</taxon>
        <taxon>Neopterygii</taxon>
        <taxon>Teleostei</taxon>
        <taxon>Anguilliformes</taxon>
        <taxon>Anguillidae</taxon>
        <taxon>Anguilla</taxon>
    </lineage>
</organism>
<protein>
    <submittedName>
        <fullName evidence="1">Uncharacterized protein</fullName>
    </submittedName>
</protein>
<reference evidence="1" key="2">
    <citation type="journal article" date="2015" name="Fish Shellfish Immunol.">
        <title>Early steps in the European eel (Anguilla anguilla)-Vibrio vulnificus interaction in the gills: Role of the RtxA13 toxin.</title>
        <authorList>
            <person name="Callol A."/>
            <person name="Pajuelo D."/>
            <person name="Ebbesson L."/>
            <person name="Teles M."/>
            <person name="MacKenzie S."/>
            <person name="Amaro C."/>
        </authorList>
    </citation>
    <scope>NUCLEOTIDE SEQUENCE</scope>
</reference>
<proteinExistence type="predicted"/>
<dbReference type="EMBL" id="GBXM01033430">
    <property type="protein sequence ID" value="JAH75147.1"/>
    <property type="molecule type" value="Transcribed_RNA"/>
</dbReference>
<reference evidence="1" key="1">
    <citation type="submission" date="2014-11" db="EMBL/GenBank/DDBJ databases">
        <authorList>
            <person name="Amaro Gonzalez C."/>
        </authorList>
    </citation>
    <scope>NUCLEOTIDE SEQUENCE</scope>
</reference>
<sequence length="39" mass="4598">MCLGKKLNMQYSNVSLNSRRYRLPPLYFRLICCVANSIM</sequence>
<dbReference type="AlphaFoldDB" id="A0A0E9VAS0"/>